<reference evidence="2 3" key="1">
    <citation type="submission" date="2019-02" db="EMBL/GenBank/DDBJ databases">
        <title>Deep-cultivation of Planctomycetes and their phenomic and genomic characterization uncovers novel biology.</title>
        <authorList>
            <person name="Wiegand S."/>
            <person name="Jogler M."/>
            <person name="Boedeker C."/>
            <person name="Pinto D."/>
            <person name="Vollmers J."/>
            <person name="Rivas-Marin E."/>
            <person name="Kohn T."/>
            <person name="Peeters S.H."/>
            <person name="Heuer A."/>
            <person name="Rast P."/>
            <person name="Oberbeckmann S."/>
            <person name="Bunk B."/>
            <person name="Jeske O."/>
            <person name="Meyerdierks A."/>
            <person name="Storesund J.E."/>
            <person name="Kallscheuer N."/>
            <person name="Luecker S."/>
            <person name="Lage O.M."/>
            <person name="Pohl T."/>
            <person name="Merkel B.J."/>
            <person name="Hornburger P."/>
            <person name="Mueller R.-W."/>
            <person name="Bruemmer F."/>
            <person name="Labrenz M."/>
            <person name="Spormann A.M."/>
            <person name="Op Den Camp H."/>
            <person name="Overmann J."/>
            <person name="Amann R."/>
            <person name="Jetten M.S.M."/>
            <person name="Mascher T."/>
            <person name="Medema M.H."/>
            <person name="Devos D.P."/>
            <person name="Kaster A.-K."/>
            <person name="Ovreas L."/>
            <person name="Rohde M."/>
            <person name="Galperin M.Y."/>
            <person name="Jogler C."/>
        </authorList>
    </citation>
    <scope>NUCLEOTIDE SEQUENCE [LARGE SCALE GENOMIC DNA]</scope>
    <source>
        <strain evidence="2 3">Pla52n</strain>
    </source>
</reference>
<proteinExistence type="predicted"/>
<dbReference type="PANTHER" id="PTHR43737">
    <property type="entry name" value="BLL7424 PROTEIN"/>
    <property type="match status" value="1"/>
</dbReference>
<evidence type="ECO:0000256" key="1">
    <source>
        <dbReference type="SAM" id="MobiDB-lite"/>
    </source>
</evidence>
<dbReference type="EMBL" id="SJPN01000003">
    <property type="protein sequence ID" value="TWU04448.1"/>
    <property type="molecule type" value="Genomic_DNA"/>
</dbReference>
<dbReference type="OrthoDB" id="9779968at2"/>
<name>A0A5C6AXT8_9BACT</name>
<comment type="caution">
    <text evidence="2">The sequence shown here is derived from an EMBL/GenBank/DDBJ whole genome shotgun (WGS) entry which is preliminary data.</text>
</comment>
<dbReference type="Pfam" id="PF07394">
    <property type="entry name" value="DUF1501"/>
    <property type="match status" value="1"/>
</dbReference>
<evidence type="ECO:0008006" key="4">
    <source>
        <dbReference type="Google" id="ProtNLM"/>
    </source>
</evidence>
<keyword evidence="3" id="KW-1185">Reference proteome</keyword>
<protein>
    <recommendedName>
        <fullName evidence="4">DUF1501 domain-containing protein</fullName>
    </recommendedName>
</protein>
<organism evidence="2 3">
    <name type="scientific">Stieleria varia</name>
    <dbReference type="NCBI Taxonomy" id="2528005"/>
    <lineage>
        <taxon>Bacteria</taxon>
        <taxon>Pseudomonadati</taxon>
        <taxon>Planctomycetota</taxon>
        <taxon>Planctomycetia</taxon>
        <taxon>Pirellulales</taxon>
        <taxon>Pirellulaceae</taxon>
        <taxon>Stieleria</taxon>
    </lineage>
</organism>
<evidence type="ECO:0000313" key="2">
    <source>
        <dbReference type="EMBL" id="TWU04448.1"/>
    </source>
</evidence>
<dbReference type="PANTHER" id="PTHR43737:SF1">
    <property type="entry name" value="DUF1501 DOMAIN-CONTAINING PROTEIN"/>
    <property type="match status" value="1"/>
</dbReference>
<evidence type="ECO:0000313" key="3">
    <source>
        <dbReference type="Proteomes" id="UP000320176"/>
    </source>
</evidence>
<dbReference type="RefSeq" id="WP_146519868.1">
    <property type="nucleotide sequence ID" value="NZ_CP151726.1"/>
</dbReference>
<dbReference type="AlphaFoldDB" id="A0A5C6AXT8"/>
<dbReference type="InterPro" id="IPR010869">
    <property type="entry name" value="DUF1501"/>
</dbReference>
<accession>A0A5C6AXT8</accession>
<feature type="region of interest" description="Disordered" evidence="1">
    <location>
        <begin position="120"/>
        <end position="144"/>
    </location>
</feature>
<sequence>MSRSDSPSSLASRRSMLKAAAGCGMMTNTSLMATLLGLQATKSVMAANDTSGYKAIVCLFLFGGNDSYNMLIPRDGDSTSGEYGHYHDSRGGFDYVDGNGVQQNQGGLALEQSSLVPLNPDGSGRSFGLSPGMAADEDPNASTDPAQRGVAGLYNTGKLAFVANIGSLIDYMTATTYASTQKPLGLFSHADLQRHWMSGVPQTRNGLTGWGGRLADAMQATNQNPSVSMNISIGGVNLFQTGGSVIPYTITASNPSGSTPATPATVVAGYSPDLSTTNYQNRIFSRNINGFLDQTYSNLLSQSLVDVNKNSIDAAIAFNEAVNTVTVNTPFNSESPSSQMETIARVIGANSVLQQGRQVFFVSLGGWDNHGDLMTAHEGNLSRVSRALTSFYHALEELGLENDVLTFTASDFARTLSTNGKGSDHAWGGNQIVMGGGINGGKIYGQFPTSLAMGTDIYLNRGRLIPTTSVDSLAAEIAMWFGISNGPDLVDILPNIRTFYGAGETTTPLQMFG</sequence>
<gene>
    <name evidence="2" type="ORF">Pla52n_24890</name>
</gene>
<dbReference type="Proteomes" id="UP000320176">
    <property type="component" value="Unassembled WGS sequence"/>
</dbReference>